<dbReference type="Pfam" id="PF13516">
    <property type="entry name" value="LRR_6"/>
    <property type="match status" value="7"/>
</dbReference>
<gene>
    <name evidence="4" type="ORF">DY000_02044917</name>
</gene>
<evidence type="ECO:0000256" key="2">
    <source>
        <dbReference type="ARBA" id="ARBA00022614"/>
    </source>
</evidence>
<accession>A0ABQ7F8L3</accession>
<evidence type="ECO:0000256" key="3">
    <source>
        <dbReference type="ARBA" id="ARBA00022737"/>
    </source>
</evidence>
<sequence length="565" mass="60528">MASSSSYSSLYLHSLPKASSGSGQWKNGFLGGSVSSRRLFVSPVVFFQKSPRLSAIRASSEGGSRRRVYKESQAATGFPNAKVQQIASSVLPIGSFVVVTFVLWKVVEKFMSPKSSSPGEGKASTQGVKWSIGAGTNLLQGFAAKVDREAKQRLNEFAKELRAFRSVDMSGCNFGDEGLFFLAESLGYNQTLEEVSFSANGITAAGVKAFDGVLQSNIMLKVLNLSGNLIGDEGVKTLCATLMENSSIEKLQLNSADLGDEGAKEIAELLKRNSTLRVIELNNNMIDYSGFTSLAGALLENNTIRHLHLNGNYGGALGANALAKGLEGNKSLRELHLHGNSIGDEGIRALMAGLSSHKGKLALLDLGNNSITAKGAFYVAEYIKRSKSLVWLNLYMNDIGDEGAEKVADALKQNRSIATIDIGGNNIHATGVNAIAQALKDNAIVTTDDGAFAIAQALKANEDVTVTSINLGNNFITKFGQSALTDARDHVLEMTEKESYNLVFSGFELVSGYELGFAIDDYTCHGKSWPSNLVDDSCPCDLSVINGYDSPRRGCAVEDRYLAWS</sequence>
<dbReference type="InterPro" id="IPR001611">
    <property type="entry name" value="Leu-rich_rpt"/>
</dbReference>
<name>A0ABQ7F8L3_BRACR</name>
<reference evidence="4 5" key="1">
    <citation type="journal article" date="2020" name="BMC Genomics">
        <title>Intraspecific diversification of the crop wild relative Brassica cretica Lam. using demographic model selection.</title>
        <authorList>
            <person name="Kioukis A."/>
            <person name="Michalopoulou V.A."/>
            <person name="Briers L."/>
            <person name="Pirintsos S."/>
            <person name="Studholme D.J."/>
            <person name="Pavlidis P."/>
            <person name="Sarris P.F."/>
        </authorList>
    </citation>
    <scope>NUCLEOTIDE SEQUENCE [LARGE SCALE GENOMIC DNA]</scope>
    <source>
        <strain evidence="5">cv. PFS-1207/04</strain>
    </source>
</reference>
<dbReference type="CDD" id="cd00116">
    <property type="entry name" value="LRR_RI"/>
    <property type="match status" value="1"/>
</dbReference>
<comment type="caution">
    <text evidence="4">The sequence shown here is derived from an EMBL/GenBank/DDBJ whole genome shotgun (WGS) entry which is preliminary data.</text>
</comment>
<keyword evidence="3" id="KW-0677">Repeat</keyword>
<protein>
    <recommendedName>
        <fullName evidence="6">Leucine-rich repeat-containing N-terminal plant-type domain-containing protein</fullName>
    </recommendedName>
</protein>
<dbReference type="Gene3D" id="3.80.10.10">
    <property type="entry name" value="Ribonuclease Inhibitor"/>
    <property type="match status" value="3"/>
</dbReference>
<organism evidence="4 5">
    <name type="scientific">Brassica cretica</name>
    <name type="common">Mustard</name>
    <dbReference type="NCBI Taxonomy" id="69181"/>
    <lineage>
        <taxon>Eukaryota</taxon>
        <taxon>Viridiplantae</taxon>
        <taxon>Streptophyta</taxon>
        <taxon>Embryophyta</taxon>
        <taxon>Tracheophyta</taxon>
        <taxon>Spermatophyta</taxon>
        <taxon>Magnoliopsida</taxon>
        <taxon>eudicotyledons</taxon>
        <taxon>Gunneridae</taxon>
        <taxon>Pentapetalae</taxon>
        <taxon>rosids</taxon>
        <taxon>malvids</taxon>
        <taxon>Brassicales</taxon>
        <taxon>Brassicaceae</taxon>
        <taxon>Brassiceae</taxon>
        <taxon>Brassica</taxon>
    </lineage>
</organism>
<keyword evidence="5" id="KW-1185">Reference proteome</keyword>
<proteinExistence type="predicted"/>
<keyword evidence="2" id="KW-0433">Leucine-rich repeat</keyword>
<evidence type="ECO:0000313" key="5">
    <source>
        <dbReference type="Proteomes" id="UP000266723"/>
    </source>
</evidence>
<dbReference type="EMBL" id="QGKV02000297">
    <property type="protein sequence ID" value="KAF3611536.1"/>
    <property type="molecule type" value="Genomic_DNA"/>
</dbReference>
<evidence type="ECO:0000256" key="1">
    <source>
        <dbReference type="ARBA" id="ARBA00022468"/>
    </source>
</evidence>
<dbReference type="PANTHER" id="PTHR24113">
    <property type="entry name" value="RAN GTPASE-ACTIVATING PROTEIN 1"/>
    <property type="match status" value="1"/>
</dbReference>
<dbReference type="PANTHER" id="PTHR24113:SF12">
    <property type="entry name" value="RAN GTPASE-ACTIVATING PROTEIN 1"/>
    <property type="match status" value="1"/>
</dbReference>
<dbReference type="SUPFAM" id="SSF52047">
    <property type="entry name" value="RNI-like"/>
    <property type="match status" value="1"/>
</dbReference>
<dbReference type="InterPro" id="IPR027038">
    <property type="entry name" value="RanGap"/>
</dbReference>
<evidence type="ECO:0000313" key="4">
    <source>
        <dbReference type="EMBL" id="KAF3611536.1"/>
    </source>
</evidence>
<keyword evidence="1" id="KW-0343">GTPase activation</keyword>
<dbReference type="Proteomes" id="UP000266723">
    <property type="component" value="Unassembled WGS sequence"/>
</dbReference>
<evidence type="ECO:0008006" key="6">
    <source>
        <dbReference type="Google" id="ProtNLM"/>
    </source>
</evidence>
<dbReference type="InterPro" id="IPR032675">
    <property type="entry name" value="LRR_dom_sf"/>
</dbReference>
<dbReference type="SMART" id="SM00368">
    <property type="entry name" value="LRR_RI"/>
    <property type="match status" value="10"/>
</dbReference>